<evidence type="ECO:0000313" key="3">
    <source>
        <dbReference type="Proteomes" id="UP000007104"/>
    </source>
</evidence>
<dbReference type="KEGG" id="bms:BR0794"/>
<dbReference type="Proteomes" id="UP000007104">
    <property type="component" value="Chromosome I"/>
</dbReference>
<protein>
    <submittedName>
        <fullName evidence="2">Uncharacterized protein</fullName>
    </submittedName>
</protein>
<accession>A0A0H3G6A0</accession>
<evidence type="ECO:0000256" key="1">
    <source>
        <dbReference type="SAM" id="MobiDB-lite"/>
    </source>
</evidence>
<proteinExistence type="predicted"/>
<gene>
    <name evidence="2" type="ordered locus">BS1330_I0790</name>
</gene>
<keyword evidence="3" id="KW-1185">Reference proteome</keyword>
<sequence length="220" mass="24795">MAPPTQWLLFICRHCQGVHKQMQLKSILLALGIGAAGLTLSGCVSESYYGTSGGYYDPYYVRGGYVGSAIIYDSGRYRAPRRYHSYRHNHRPNRPDYNRPHRPNRPDYNRPNRPDRPGRPDRPHVRPGDGSSSGSGNHRPRIHAPRTRPALIHKDMLRRASQHVSSLLDKIRLAASGFCERLLQIGDDIVGIFNADGKANHVRPGACSHFLLVTQLTVRR</sequence>
<feature type="compositionally biased region" description="Basic residues" evidence="1">
    <location>
        <begin position="82"/>
        <end position="92"/>
    </location>
</feature>
<feature type="compositionally biased region" description="Basic and acidic residues" evidence="1">
    <location>
        <begin position="93"/>
        <end position="127"/>
    </location>
</feature>
<evidence type="ECO:0000313" key="2">
    <source>
        <dbReference type="EMBL" id="AEM18140.1"/>
    </source>
</evidence>
<reference evidence="2 3" key="1">
    <citation type="journal article" date="2011" name="J. Bacteriol.">
        <title>Revised genome sequence of Brucella suis 1330.</title>
        <authorList>
            <person name="Tae H."/>
            <person name="Shallom S."/>
            <person name="Settlage R."/>
            <person name="Preston D."/>
            <person name="Adams L.G."/>
            <person name="Garner H.R."/>
        </authorList>
    </citation>
    <scope>NUCLEOTIDE SEQUENCE [LARGE SCALE GENOMIC DNA]</scope>
    <source>
        <strain evidence="2 3">1330</strain>
    </source>
</reference>
<dbReference type="AlphaFoldDB" id="A0A0H3G6A0"/>
<feature type="region of interest" description="Disordered" evidence="1">
    <location>
        <begin position="82"/>
        <end position="150"/>
    </location>
</feature>
<dbReference type="EMBL" id="CP002997">
    <property type="protein sequence ID" value="AEM18140.1"/>
    <property type="molecule type" value="Genomic_DNA"/>
</dbReference>
<dbReference type="HOGENOM" id="CLU_1253972_0_0_5"/>
<organism evidence="2 3">
    <name type="scientific">Brucella suis biovar 1 (strain 1330)</name>
    <dbReference type="NCBI Taxonomy" id="204722"/>
    <lineage>
        <taxon>Bacteria</taxon>
        <taxon>Pseudomonadati</taxon>
        <taxon>Pseudomonadota</taxon>
        <taxon>Alphaproteobacteria</taxon>
        <taxon>Hyphomicrobiales</taxon>
        <taxon>Brucellaceae</taxon>
        <taxon>Brucella/Ochrobactrum group</taxon>
        <taxon>Brucella</taxon>
    </lineage>
</organism>
<dbReference type="KEGG" id="bsi:BS1330_I0790"/>
<name>A0A0H3G6A0_BRUSU</name>